<evidence type="ECO:0000313" key="15">
    <source>
        <dbReference type="EMBL" id="MDR7093600.1"/>
    </source>
</evidence>
<keyword evidence="8 15" id="KW-0418">Kinase</keyword>
<accession>A0ABU1V850</accession>
<dbReference type="InterPro" id="IPR013727">
    <property type="entry name" value="2CSK_N"/>
</dbReference>
<evidence type="ECO:0000256" key="8">
    <source>
        <dbReference type="ARBA" id="ARBA00022777"/>
    </source>
</evidence>
<dbReference type="Pfam" id="PF02518">
    <property type="entry name" value="HATPase_c"/>
    <property type="match status" value="1"/>
</dbReference>
<evidence type="ECO:0000256" key="5">
    <source>
        <dbReference type="ARBA" id="ARBA00022679"/>
    </source>
</evidence>
<evidence type="ECO:0000256" key="7">
    <source>
        <dbReference type="ARBA" id="ARBA00022741"/>
    </source>
</evidence>
<comment type="subcellular location">
    <subcellularLocation>
        <location evidence="2">Membrane</location>
        <topology evidence="2">Multi-pass membrane protein</topology>
    </subcellularLocation>
</comment>
<evidence type="ECO:0000256" key="4">
    <source>
        <dbReference type="ARBA" id="ARBA00022553"/>
    </source>
</evidence>
<dbReference type="Gene3D" id="3.30.565.10">
    <property type="entry name" value="Histidine kinase-like ATPase, C-terminal domain"/>
    <property type="match status" value="1"/>
</dbReference>
<dbReference type="Gene3D" id="1.20.5.1040">
    <property type="entry name" value="Sensor protein qsec"/>
    <property type="match status" value="2"/>
</dbReference>
<dbReference type="CDD" id="cd00082">
    <property type="entry name" value="HisKA"/>
    <property type="match status" value="1"/>
</dbReference>
<dbReference type="SMART" id="SM00388">
    <property type="entry name" value="HisKA"/>
    <property type="match status" value="1"/>
</dbReference>
<organism evidence="15 16">
    <name type="scientific">Hydrogenophaga laconesensis</name>
    <dbReference type="NCBI Taxonomy" id="1805971"/>
    <lineage>
        <taxon>Bacteria</taxon>
        <taxon>Pseudomonadati</taxon>
        <taxon>Pseudomonadota</taxon>
        <taxon>Betaproteobacteria</taxon>
        <taxon>Burkholderiales</taxon>
        <taxon>Comamonadaceae</taxon>
        <taxon>Hydrogenophaga</taxon>
    </lineage>
</organism>
<dbReference type="EMBL" id="JAVDWE010000002">
    <property type="protein sequence ID" value="MDR7093600.1"/>
    <property type="molecule type" value="Genomic_DNA"/>
</dbReference>
<dbReference type="InterPro" id="IPR036890">
    <property type="entry name" value="HATPase_C_sf"/>
</dbReference>
<gene>
    <name evidence="15" type="ORF">J2X09_001332</name>
</gene>
<dbReference type="EC" id="2.7.13.3" evidence="3"/>
<keyword evidence="4" id="KW-0597">Phosphoprotein</keyword>
<evidence type="ECO:0000313" key="16">
    <source>
        <dbReference type="Proteomes" id="UP001265550"/>
    </source>
</evidence>
<dbReference type="InterPro" id="IPR003661">
    <property type="entry name" value="HisK_dim/P_dom"/>
</dbReference>
<dbReference type="InterPro" id="IPR003660">
    <property type="entry name" value="HAMP_dom"/>
</dbReference>
<keyword evidence="9" id="KW-0067">ATP-binding</keyword>
<evidence type="ECO:0000256" key="9">
    <source>
        <dbReference type="ARBA" id="ARBA00022840"/>
    </source>
</evidence>
<dbReference type="SUPFAM" id="SSF47384">
    <property type="entry name" value="Homodimeric domain of signal transducing histidine kinase"/>
    <property type="match status" value="1"/>
</dbReference>
<feature type="domain" description="HAMP" evidence="14">
    <location>
        <begin position="175"/>
        <end position="227"/>
    </location>
</feature>
<keyword evidence="10 12" id="KW-1133">Transmembrane helix</keyword>
<evidence type="ECO:0000256" key="11">
    <source>
        <dbReference type="ARBA" id="ARBA00023012"/>
    </source>
</evidence>
<dbReference type="GO" id="GO:0004673">
    <property type="term" value="F:protein histidine kinase activity"/>
    <property type="evidence" value="ECO:0007669"/>
    <property type="project" value="UniProtKB-EC"/>
</dbReference>
<dbReference type="InterPro" id="IPR003594">
    <property type="entry name" value="HATPase_dom"/>
</dbReference>
<keyword evidence="6 12" id="KW-0812">Transmembrane</keyword>
<dbReference type="InterPro" id="IPR050428">
    <property type="entry name" value="TCS_sensor_his_kinase"/>
</dbReference>
<feature type="domain" description="Histidine kinase" evidence="13">
    <location>
        <begin position="235"/>
        <end position="447"/>
    </location>
</feature>
<dbReference type="Gene3D" id="1.10.287.130">
    <property type="match status" value="1"/>
</dbReference>
<evidence type="ECO:0000256" key="6">
    <source>
        <dbReference type="ARBA" id="ARBA00022692"/>
    </source>
</evidence>
<dbReference type="Pfam" id="PF08521">
    <property type="entry name" value="2CSK_N"/>
    <property type="match status" value="1"/>
</dbReference>
<comment type="catalytic activity">
    <reaction evidence="1">
        <text>ATP + protein L-histidine = ADP + protein N-phospho-L-histidine.</text>
        <dbReference type="EC" id="2.7.13.3"/>
    </reaction>
</comment>
<evidence type="ECO:0000256" key="10">
    <source>
        <dbReference type="ARBA" id="ARBA00022989"/>
    </source>
</evidence>
<dbReference type="InterPro" id="IPR005467">
    <property type="entry name" value="His_kinase_dom"/>
</dbReference>
<proteinExistence type="predicted"/>
<feature type="transmembrane region" description="Helical" evidence="12">
    <location>
        <begin position="156"/>
        <end position="174"/>
    </location>
</feature>
<evidence type="ECO:0000256" key="12">
    <source>
        <dbReference type="SAM" id="Phobius"/>
    </source>
</evidence>
<evidence type="ECO:0000256" key="1">
    <source>
        <dbReference type="ARBA" id="ARBA00000085"/>
    </source>
</evidence>
<name>A0ABU1V850_9BURK</name>
<dbReference type="SUPFAM" id="SSF55874">
    <property type="entry name" value="ATPase domain of HSP90 chaperone/DNA topoisomerase II/histidine kinase"/>
    <property type="match status" value="1"/>
</dbReference>
<keyword evidence="5 15" id="KW-0808">Transferase</keyword>
<dbReference type="RefSeq" id="WP_204732550.1">
    <property type="nucleotide sequence ID" value="NZ_JAVDWE010000002.1"/>
</dbReference>
<evidence type="ECO:0000259" key="13">
    <source>
        <dbReference type="PROSITE" id="PS50109"/>
    </source>
</evidence>
<dbReference type="Proteomes" id="UP001265550">
    <property type="component" value="Unassembled WGS sequence"/>
</dbReference>
<protein>
    <recommendedName>
        <fullName evidence="3">histidine kinase</fullName>
        <ecNumber evidence="3">2.7.13.3</ecNumber>
    </recommendedName>
</protein>
<keyword evidence="7" id="KW-0547">Nucleotide-binding</keyword>
<dbReference type="InterPro" id="IPR036097">
    <property type="entry name" value="HisK_dim/P_sf"/>
</dbReference>
<dbReference type="PANTHER" id="PTHR45436:SF14">
    <property type="entry name" value="SENSOR PROTEIN QSEC"/>
    <property type="match status" value="1"/>
</dbReference>
<keyword evidence="16" id="KW-1185">Reference proteome</keyword>
<dbReference type="PANTHER" id="PTHR45436">
    <property type="entry name" value="SENSOR HISTIDINE KINASE YKOH"/>
    <property type="match status" value="1"/>
</dbReference>
<dbReference type="PROSITE" id="PS50885">
    <property type="entry name" value="HAMP"/>
    <property type="match status" value="1"/>
</dbReference>
<dbReference type="SMART" id="SM00387">
    <property type="entry name" value="HATPase_c"/>
    <property type="match status" value="1"/>
</dbReference>
<sequence length="449" mass="49367">MSLQRRLMLYLLACAPLVWAVAVLISIDRSRHEVNELYDTELIRLARQVQATMLPALALADLAIAPPSTQLDSGEGDVRDMAVAVWDREGRRVISDREGEGLPYRADTAGFVNGTIDGNAWRIYYLQSPGGEWLVAAGQGAYERDEVVFALVASQIVPWLLVLPILLLAMAWAVRRALSPIRHLTDDLQSRGGNDLAPLVHVRAPAELKPLLAAMNSLFERIESLLSRERRFTADAAHELRTPLAVLRAQWDVVKRSHSEEERAQAQRQMDAGLMRLDRLVTQMLSLSRAEAATTELLDTEIEWPPIVEQVMSDCLELADRRGIELACDWPDAGRPALPLMGNTHLMTVLLRNLVDNAVRYAPAGSTVLLNMMATRIEVENPGGPLTPEQLASLGQRFRRPPGQLEGGSGLGVSIAQRIAALHGLEVVYDAAGGDAVRASVRFTRVTSP</sequence>
<dbReference type="Pfam" id="PF00512">
    <property type="entry name" value="HisKA"/>
    <property type="match status" value="1"/>
</dbReference>
<reference evidence="15 16" key="1">
    <citation type="submission" date="2023-07" db="EMBL/GenBank/DDBJ databases">
        <title>Sorghum-associated microbial communities from plants grown in Nebraska, USA.</title>
        <authorList>
            <person name="Schachtman D."/>
        </authorList>
    </citation>
    <scope>NUCLEOTIDE SEQUENCE [LARGE SCALE GENOMIC DNA]</scope>
    <source>
        <strain evidence="15 16">BE240</strain>
    </source>
</reference>
<feature type="transmembrane region" description="Helical" evidence="12">
    <location>
        <begin position="7"/>
        <end position="27"/>
    </location>
</feature>
<evidence type="ECO:0000259" key="14">
    <source>
        <dbReference type="PROSITE" id="PS50885"/>
    </source>
</evidence>
<keyword evidence="12" id="KW-0472">Membrane</keyword>
<evidence type="ECO:0000256" key="3">
    <source>
        <dbReference type="ARBA" id="ARBA00012438"/>
    </source>
</evidence>
<dbReference type="PROSITE" id="PS50109">
    <property type="entry name" value="HIS_KIN"/>
    <property type="match status" value="1"/>
</dbReference>
<keyword evidence="11" id="KW-0902">Two-component regulatory system</keyword>
<comment type="caution">
    <text evidence="15">The sequence shown here is derived from an EMBL/GenBank/DDBJ whole genome shotgun (WGS) entry which is preliminary data.</text>
</comment>
<evidence type="ECO:0000256" key="2">
    <source>
        <dbReference type="ARBA" id="ARBA00004141"/>
    </source>
</evidence>